<evidence type="ECO:0000256" key="5">
    <source>
        <dbReference type="ARBA" id="ARBA00023163"/>
    </source>
</evidence>
<dbReference type="PANTHER" id="PTHR43214">
    <property type="entry name" value="TWO-COMPONENT RESPONSE REGULATOR"/>
    <property type="match status" value="1"/>
</dbReference>
<gene>
    <name evidence="9" type="ORF">DFP79_1332</name>
</gene>
<keyword evidence="1 6" id="KW-0597">Phosphoprotein</keyword>
<feature type="modified residue" description="4-aspartylphosphate" evidence="6">
    <location>
        <position position="54"/>
    </location>
</feature>
<dbReference type="EMBL" id="SNXC01000010">
    <property type="protein sequence ID" value="TDO98917.1"/>
    <property type="molecule type" value="Genomic_DNA"/>
</dbReference>
<keyword evidence="4" id="KW-0238">DNA-binding</keyword>
<evidence type="ECO:0000259" key="8">
    <source>
        <dbReference type="PROSITE" id="PS50110"/>
    </source>
</evidence>
<dbReference type="GO" id="GO:0003677">
    <property type="term" value="F:DNA binding"/>
    <property type="evidence" value="ECO:0007669"/>
    <property type="project" value="UniProtKB-KW"/>
</dbReference>
<dbReference type="InterPro" id="IPR016032">
    <property type="entry name" value="Sig_transdc_resp-reg_C-effctor"/>
</dbReference>
<evidence type="ECO:0000313" key="9">
    <source>
        <dbReference type="EMBL" id="TDO98917.1"/>
    </source>
</evidence>
<evidence type="ECO:0000259" key="7">
    <source>
        <dbReference type="PROSITE" id="PS50043"/>
    </source>
</evidence>
<name>A0A4R6MBD8_9GAMM</name>
<accession>A0A4R6MBD8</accession>
<evidence type="ECO:0000256" key="6">
    <source>
        <dbReference type="PROSITE-ProRule" id="PRU00169"/>
    </source>
</evidence>
<feature type="domain" description="HTH luxR-type" evidence="7">
    <location>
        <begin position="143"/>
        <end position="208"/>
    </location>
</feature>
<dbReference type="SMART" id="SM00448">
    <property type="entry name" value="REC"/>
    <property type="match status" value="1"/>
</dbReference>
<dbReference type="OrthoDB" id="9796655at2"/>
<dbReference type="AlphaFoldDB" id="A0A4R6MBD8"/>
<dbReference type="Gene3D" id="3.40.50.2300">
    <property type="match status" value="1"/>
</dbReference>
<dbReference type="RefSeq" id="WP_133503135.1">
    <property type="nucleotide sequence ID" value="NZ_SNXC01000010.1"/>
</dbReference>
<dbReference type="PROSITE" id="PS50110">
    <property type="entry name" value="RESPONSE_REGULATORY"/>
    <property type="match status" value="1"/>
</dbReference>
<dbReference type="GO" id="GO:0000160">
    <property type="term" value="P:phosphorelay signal transduction system"/>
    <property type="evidence" value="ECO:0007669"/>
    <property type="project" value="UniProtKB-KW"/>
</dbReference>
<dbReference type="InterPro" id="IPR000792">
    <property type="entry name" value="Tscrpt_reg_LuxR_C"/>
</dbReference>
<dbReference type="SMART" id="SM00421">
    <property type="entry name" value="HTH_LUXR"/>
    <property type="match status" value="1"/>
</dbReference>
<dbReference type="SUPFAM" id="SSF52172">
    <property type="entry name" value="CheY-like"/>
    <property type="match status" value="1"/>
</dbReference>
<comment type="caution">
    <text evidence="9">The sequence shown here is derived from an EMBL/GenBank/DDBJ whole genome shotgun (WGS) entry which is preliminary data.</text>
</comment>
<reference evidence="9 10" key="1">
    <citation type="submission" date="2019-03" db="EMBL/GenBank/DDBJ databases">
        <title>Genomic Encyclopedia of Type Strains, Phase III (KMG-III): the genomes of soil and plant-associated and newly described type strains.</title>
        <authorList>
            <person name="Whitman W."/>
        </authorList>
    </citation>
    <scope>NUCLEOTIDE SEQUENCE [LARGE SCALE GENOMIC DNA]</scope>
    <source>
        <strain evidence="9 10">CECT 7378</strain>
    </source>
</reference>
<dbReference type="CDD" id="cd06170">
    <property type="entry name" value="LuxR_C_like"/>
    <property type="match status" value="1"/>
</dbReference>
<dbReference type="InterPro" id="IPR039420">
    <property type="entry name" value="WalR-like"/>
</dbReference>
<dbReference type="Pfam" id="PF00196">
    <property type="entry name" value="GerE"/>
    <property type="match status" value="1"/>
</dbReference>
<dbReference type="SUPFAM" id="SSF46894">
    <property type="entry name" value="C-terminal effector domain of the bipartite response regulators"/>
    <property type="match status" value="1"/>
</dbReference>
<evidence type="ECO:0000256" key="3">
    <source>
        <dbReference type="ARBA" id="ARBA00023015"/>
    </source>
</evidence>
<dbReference type="PROSITE" id="PS50043">
    <property type="entry name" value="HTH_LUXR_2"/>
    <property type="match status" value="1"/>
</dbReference>
<dbReference type="PANTHER" id="PTHR43214:SF3">
    <property type="entry name" value="RESPONSE REGULATOR UVRY"/>
    <property type="match status" value="1"/>
</dbReference>
<keyword evidence="5" id="KW-0804">Transcription</keyword>
<dbReference type="Proteomes" id="UP000294656">
    <property type="component" value="Unassembled WGS sequence"/>
</dbReference>
<protein>
    <submittedName>
        <fullName evidence="9">LuxR family two component transcriptional regulator</fullName>
    </submittedName>
</protein>
<dbReference type="GO" id="GO:0006355">
    <property type="term" value="P:regulation of DNA-templated transcription"/>
    <property type="evidence" value="ECO:0007669"/>
    <property type="project" value="InterPro"/>
</dbReference>
<dbReference type="PROSITE" id="PS00622">
    <property type="entry name" value="HTH_LUXR_1"/>
    <property type="match status" value="1"/>
</dbReference>
<evidence type="ECO:0000313" key="10">
    <source>
        <dbReference type="Proteomes" id="UP000294656"/>
    </source>
</evidence>
<evidence type="ECO:0000256" key="1">
    <source>
        <dbReference type="ARBA" id="ARBA00022553"/>
    </source>
</evidence>
<dbReference type="CDD" id="cd17535">
    <property type="entry name" value="REC_NarL-like"/>
    <property type="match status" value="1"/>
</dbReference>
<keyword evidence="2" id="KW-0902">Two-component regulatory system</keyword>
<organism evidence="9 10">
    <name type="scientific">Marinomonas balearica</name>
    <dbReference type="NCBI Taxonomy" id="491947"/>
    <lineage>
        <taxon>Bacteria</taxon>
        <taxon>Pseudomonadati</taxon>
        <taxon>Pseudomonadota</taxon>
        <taxon>Gammaproteobacteria</taxon>
        <taxon>Oceanospirillales</taxon>
        <taxon>Oceanospirillaceae</taxon>
        <taxon>Marinomonas</taxon>
    </lineage>
</organism>
<evidence type="ECO:0000256" key="2">
    <source>
        <dbReference type="ARBA" id="ARBA00023012"/>
    </source>
</evidence>
<dbReference type="InterPro" id="IPR001789">
    <property type="entry name" value="Sig_transdc_resp-reg_receiver"/>
</dbReference>
<dbReference type="InterPro" id="IPR058245">
    <property type="entry name" value="NreC/VraR/RcsB-like_REC"/>
</dbReference>
<dbReference type="Pfam" id="PF00072">
    <property type="entry name" value="Response_reg"/>
    <property type="match status" value="1"/>
</dbReference>
<evidence type="ECO:0000256" key="4">
    <source>
        <dbReference type="ARBA" id="ARBA00023125"/>
    </source>
</evidence>
<sequence>MHKILIVDDHDLVCEGLKRVLQDAPELAVIGVAHSGEEALDFIRKEQPNIVLMDVHMPGIGGLGATVEITRRYPSIKVVALSAMDDNPYPTKLIEAGASGYVTKGAESLELLDAIDTVSKGERYISKSVAQKIALAKTSSVDGDSPLHALSERELQVAQMIVDCKKSNEIADQLNVSPKTVSTYRARIFSKLNIESDVELARLAMRYNILGLG</sequence>
<dbReference type="InterPro" id="IPR011006">
    <property type="entry name" value="CheY-like_superfamily"/>
</dbReference>
<keyword evidence="3" id="KW-0805">Transcription regulation</keyword>
<keyword evidence="10" id="KW-1185">Reference proteome</keyword>
<feature type="domain" description="Response regulatory" evidence="8">
    <location>
        <begin position="3"/>
        <end position="119"/>
    </location>
</feature>
<dbReference type="PRINTS" id="PR00038">
    <property type="entry name" value="HTHLUXR"/>
</dbReference>
<proteinExistence type="predicted"/>